<evidence type="ECO:0000256" key="3">
    <source>
        <dbReference type="PROSITE-ProRule" id="PRU00023"/>
    </source>
</evidence>
<feature type="region of interest" description="Disordered" evidence="5">
    <location>
        <begin position="466"/>
        <end position="491"/>
    </location>
</feature>
<organism evidence="7 8">
    <name type="scientific">Adineta steineri</name>
    <dbReference type="NCBI Taxonomy" id="433720"/>
    <lineage>
        <taxon>Eukaryota</taxon>
        <taxon>Metazoa</taxon>
        <taxon>Spiralia</taxon>
        <taxon>Gnathifera</taxon>
        <taxon>Rotifera</taxon>
        <taxon>Eurotatoria</taxon>
        <taxon>Bdelloidea</taxon>
        <taxon>Adinetida</taxon>
        <taxon>Adinetidae</taxon>
        <taxon>Adineta</taxon>
    </lineage>
</organism>
<feature type="repeat" description="ANK" evidence="3">
    <location>
        <begin position="105"/>
        <end position="137"/>
    </location>
</feature>
<dbReference type="AlphaFoldDB" id="A0A815A674"/>
<feature type="non-terminal residue" evidence="7">
    <location>
        <position position="1"/>
    </location>
</feature>
<sequence>MTSRYFFRSFRRLLLLSSSNIRYSFRNNHLLLTSLATATVTSTIIYKLSSFDKLTHSFIVHAKALEKDQSPIEKQFFQAAHDGQLDILQKLIEQDKLDVNLRHPLGWTPLLVAVINNKIDCVKYLLSKGADPNQSDEFTNVQSMAKKLHWRPVEVHTKREEEFCDRLSHKATFNGFTALHYAVLNDNIPLINILIEHGADPLIENEQGHLPSAYGLQQRKELLNQYERNAKKSHDERLKTERRRRPLELRIKEHIVGQNYAILTVCAAIRRKESGWTSDESPLVFLFLGSSGVGKTELAKQIAKYLNGEKNQTRCFIRIDMSEYQEKHEVSKLIGAPPGYEKGGQLTDLLTKCPTAVVLFDEVDKAHPDVLTVMLQLFDEGRLTDGKGKTIDGKQAIYVMTSNLASEEIANYAQDLRREEEKKPSLINTTIPSGKTIDGKQAIYVMTSNLASEEIANYAQDLRREEEKKPSLINTTIPSDNTDQQQDDEGKTRITVSKQFKDKVVKPILKKHFRRDEFLGRINEMVYFLPFSKSEINKLLLKELEFWKKR</sequence>
<dbReference type="GO" id="GO:0005524">
    <property type="term" value="F:ATP binding"/>
    <property type="evidence" value="ECO:0007669"/>
    <property type="project" value="UniProtKB-KW"/>
</dbReference>
<evidence type="ECO:0000256" key="1">
    <source>
        <dbReference type="ARBA" id="ARBA00022741"/>
    </source>
</evidence>
<dbReference type="Gene3D" id="1.25.40.20">
    <property type="entry name" value="Ankyrin repeat-containing domain"/>
    <property type="match status" value="1"/>
</dbReference>
<dbReference type="InterPro" id="IPR003593">
    <property type="entry name" value="AAA+_ATPase"/>
</dbReference>
<evidence type="ECO:0000256" key="2">
    <source>
        <dbReference type="ARBA" id="ARBA00022840"/>
    </source>
</evidence>
<dbReference type="CDD" id="cd19499">
    <property type="entry name" value="RecA-like_ClpB_Hsp104-like"/>
    <property type="match status" value="1"/>
</dbReference>
<dbReference type="InterPro" id="IPR001270">
    <property type="entry name" value="ClpA/B"/>
</dbReference>
<proteinExistence type="predicted"/>
<dbReference type="Pfam" id="PF07724">
    <property type="entry name" value="AAA_2"/>
    <property type="match status" value="1"/>
</dbReference>
<dbReference type="PROSITE" id="PS50297">
    <property type="entry name" value="ANK_REP_REGION"/>
    <property type="match status" value="2"/>
</dbReference>
<feature type="coiled-coil region" evidence="4">
    <location>
        <begin position="216"/>
        <end position="243"/>
    </location>
</feature>
<keyword evidence="1" id="KW-0547">Nucleotide-binding</keyword>
<dbReference type="Proteomes" id="UP000663860">
    <property type="component" value="Unassembled WGS sequence"/>
</dbReference>
<keyword evidence="4" id="KW-0175">Coiled coil</keyword>
<evidence type="ECO:0000259" key="6">
    <source>
        <dbReference type="SMART" id="SM00382"/>
    </source>
</evidence>
<dbReference type="GO" id="GO:0034605">
    <property type="term" value="P:cellular response to heat"/>
    <property type="evidence" value="ECO:0007669"/>
    <property type="project" value="TreeGrafter"/>
</dbReference>
<dbReference type="GO" id="GO:0005739">
    <property type="term" value="C:mitochondrion"/>
    <property type="evidence" value="ECO:0007669"/>
    <property type="project" value="TreeGrafter"/>
</dbReference>
<dbReference type="InterPro" id="IPR002110">
    <property type="entry name" value="Ankyrin_rpt"/>
</dbReference>
<dbReference type="PANTHER" id="PTHR11638:SF93">
    <property type="entry name" value="MITOCHONDRIAL DISAGGREGASE"/>
    <property type="match status" value="1"/>
</dbReference>
<dbReference type="PRINTS" id="PR00300">
    <property type="entry name" value="CLPPROTEASEA"/>
</dbReference>
<accession>A0A815A674</accession>
<feature type="repeat" description="ANK" evidence="3">
    <location>
        <begin position="174"/>
        <end position="206"/>
    </location>
</feature>
<dbReference type="InterPro" id="IPR003959">
    <property type="entry name" value="ATPase_AAA_core"/>
</dbReference>
<dbReference type="InterPro" id="IPR027417">
    <property type="entry name" value="P-loop_NTPase"/>
</dbReference>
<dbReference type="SMART" id="SM00248">
    <property type="entry name" value="ANK"/>
    <property type="match status" value="2"/>
</dbReference>
<evidence type="ECO:0000313" key="8">
    <source>
        <dbReference type="Proteomes" id="UP000663860"/>
    </source>
</evidence>
<dbReference type="Pfam" id="PF00023">
    <property type="entry name" value="Ank"/>
    <property type="match status" value="1"/>
</dbReference>
<dbReference type="GO" id="GO:0016887">
    <property type="term" value="F:ATP hydrolysis activity"/>
    <property type="evidence" value="ECO:0007669"/>
    <property type="project" value="InterPro"/>
</dbReference>
<name>A0A815A674_9BILA</name>
<dbReference type="InterPro" id="IPR050130">
    <property type="entry name" value="ClpA_ClpB"/>
</dbReference>
<keyword evidence="3" id="KW-0040">ANK repeat</keyword>
<comment type="caution">
    <text evidence="7">The sequence shown here is derived from an EMBL/GenBank/DDBJ whole genome shotgun (WGS) entry which is preliminary data.</text>
</comment>
<evidence type="ECO:0000256" key="5">
    <source>
        <dbReference type="SAM" id="MobiDB-lite"/>
    </source>
</evidence>
<dbReference type="EMBL" id="CAJNOE010000513">
    <property type="protein sequence ID" value="CAF1251214.1"/>
    <property type="molecule type" value="Genomic_DNA"/>
</dbReference>
<dbReference type="PROSITE" id="PS50088">
    <property type="entry name" value="ANK_REPEAT"/>
    <property type="match status" value="2"/>
</dbReference>
<gene>
    <name evidence="7" type="ORF">IZO911_LOCUS31358</name>
</gene>
<reference evidence="7" key="1">
    <citation type="submission" date="2021-02" db="EMBL/GenBank/DDBJ databases">
        <authorList>
            <person name="Nowell W R."/>
        </authorList>
    </citation>
    <scope>NUCLEOTIDE SEQUENCE</scope>
</reference>
<evidence type="ECO:0000313" key="7">
    <source>
        <dbReference type="EMBL" id="CAF1251214.1"/>
    </source>
</evidence>
<dbReference type="Pfam" id="PF12796">
    <property type="entry name" value="Ank_2"/>
    <property type="match status" value="1"/>
</dbReference>
<keyword evidence="2" id="KW-0067">ATP-binding</keyword>
<feature type="domain" description="AAA+ ATPase" evidence="6">
    <location>
        <begin position="281"/>
        <end position="420"/>
    </location>
</feature>
<dbReference type="PANTHER" id="PTHR11638">
    <property type="entry name" value="ATP-DEPENDENT CLP PROTEASE"/>
    <property type="match status" value="1"/>
</dbReference>
<dbReference type="InterPro" id="IPR036770">
    <property type="entry name" value="Ankyrin_rpt-contain_sf"/>
</dbReference>
<dbReference type="SUPFAM" id="SSF52540">
    <property type="entry name" value="P-loop containing nucleoside triphosphate hydrolases"/>
    <property type="match status" value="1"/>
</dbReference>
<protein>
    <recommendedName>
        <fullName evidence="6">AAA+ ATPase domain-containing protein</fullName>
    </recommendedName>
</protein>
<evidence type="ECO:0000256" key="4">
    <source>
        <dbReference type="SAM" id="Coils"/>
    </source>
</evidence>
<feature type="compositionally biased region" description="Polar residues" evidence="5">
    <location>
        <begin position="472"/>
        <end position="484"/>
    </location>
</feature>
<dbReference type="SMART" id="SM00382">
    <property type="entry name" value="AAA"/>
    <property type="match status" value="1"/>
</dbReference>
<dbReference type="Gene3D" id="3.40.50.300">
    <property type="entry name" value="P-loop containing nucleotide triphosphate hydrolases"/>
    <property type="match status" value="2"/>
</dbReference>
<dbReference type="SUPFAM" id="SSF48403">
    <property type="entry name" value="Ankyrin repeat"/>
    <property type="match status" value="1"/>
</dbReference>